<dbReference type="SUPFAM" id="SSF54452">
    <property type="entry name" value="MHC antigen-recognition domain"/>
    <property type="match status" value="1"/>
</dbReference>
<accession>A0A8D2ATS1</accession>
<dbReference type="InterPro" id="IPR011161">
    <property type="entry name" value="MHC_I-like_Ag-recog"/>
</dbReference>
<dbReference type="GO" id="GO:0005768">
    <property type="term" value="C:endosome"/>
    <property type="evidence" value="ECO:0007669"/>
    <property type="project" value="UniProtKB-SubCell"/>
</dbReference>
<keyword evidence="6" id="KW-0393">Immunoglobulin domain</keyword>
<evidence type="ECO:0000256" key="8">
    <source>
        <dbReference type="SAM" id="Phobius"/>
    </source>
</evidence>
<protein>
    <recommendedName>
        <fullName evidence="9">Ig-like domain-containing protein</fullName>
    </recommendedName>
</protein>
<evidence type="ECO:0000256" key="6">
    <source>
        <dbReference type="ARBA" id="ARBA00023319"/>
    </source>
</evidence>
<dbReference type="Gene3D" id="3.30.500.10">
    <property type="entry name" value="MHC class I-like antigen recognition-like"/>
    <property type="match status" value="1"/>
</dbReference>
<dbReference type="AlphaFoldDB" id="A0A8D2ATS1"/>
<dbReference type="GO" id="GO:0005615">
    <property type="term" value="C:extracellular space"/>
    <property type="evidence" value="ECO:0007669"/>
    <property type="project" value="TreeGrafter"/>
</dbReference>
<evidence type="ECO:0000256" key="7">
    <source>
        <dbReference type="ARBA" id="ARBA00046288"/>
    </source>
</evidence>
<dbReference type="FunFam" id="2.60.40.10:FF:000254">
    <property type="entry name" value="Antigen-presenting glycoprotein CD1d1"/>
    <property type="match status" value="1"/>
</dbReference>
<dbReference type="Pfam" id="PF16497">
    <property type="entry name" value="MHC_I_3"/>
    <property type="match status" value="1"/>
</dbReference>
<dbReference type="GO" id="GO:0009897">
    <property type="term" value="C:external side of plasma membrane"/>
    <property type="evidence" value="ECO:0007669"/>
    <property type="project" value="TreeGrafter"/>
</dbReference>
<dbReference type="GO" id="GO:0071723">
    <property type="term" value="F:lipopeptide binding"/>
    <property type="evidence" value="ECO:0007669"/>
    <property type="project" value="TreeGrafter"/>
</dbReference>
<organism evidence="10 11">
    <name type="scientific">Sciurus vulgaris</name>
    <name type="common">Eurasian red squirrel</name>
    <dbReference type="NCBI Taxonomy" id="55149"/>
    <lineage>
        <taxon>Eukaryota</taxon>
        <taxon>Metazoa</taxon>
        <taxon>Chordata</taxon>
        <taxon>Craniata</taxon>
        <taxon>Vertebrata</taxon>
        <taxon>Euteleostomi</taxon>
        <taxon>Mammalia</taxon>
        <taxon>Eutheria</taxon>
        <taxon>Euarchontoglires</taxon>
        <taxon>Glires</taxon>
        <taxon>Rodentia</taxon>
        <taxon>Sciuromorpha</taxon>
        <taxon>Sciuridae</taxon>
        <taxon>Sciurinae</taxon>
        <taxon>Sciurini</taxon>
        <taxon>Sciurus</taxon>
    </lineage>
</organism>
<evidence type="ECO:0000256" key="4">
    <source>
        <dbReference type="ARBA" id="ARBA00023136"/>
    </source>
</evidence>
<dbReference type="InterPro" id="IPR007110">
    <property type="entry name" value="Ig-like_dom"/>
</dbReference>
<dbReference type="PANTHER" id="PTHR16675:SF160">
    <property type="entry name" value="T-CELL SURFACE GLYCOPROTEIN CD1A"/>
    <property type="match status" value="1"/>
</dbReference>
<dbReference type="Ensembl" id="ENSSVLT00005005166.1">
    <property type="protein sequence ID" value="ENSSVLP00005004688.1"/>
    <property type="gene ID" value="ENSSVLG00005003742.1"/>
</dbReference>
<reference evidence="10" key="2">
    <citation type="submission" date="2025-08" db="UniProtKB">
        <authorList>
            <consortium name="Ensembl"/>
        </authorList>
    </citation>
    <scope>IDENTIFICATION</scope>
</reference>
<evidence type="ECO:0000256" key="3">
    <source>
        <dbReference type="ARBA" id="ARBA00022859"/>
    </source>
</evidence>
<dbReference type="PANTHER" id="PTHR16675">
    <property type="entry name" value="MHC CLASS I-RELATED"/>
    <property type="match status" value="1"/>
</dbReference>
<keyword evidence="3" id="KW-0391">Immunity</keyword>
<dbReference type="SMART" id="SM00407">
    <property type="entry name" value="IGc1"/>
    <property type="match status" value="1"/>
</dbReference>
<reference evidence="10" key="1">
    <citation type="submission" date="2020-06" db="EMBL/GenBank/DDBJ databases">
        <authorList>
            <consortium name="Wellcome Sanger Institute Data Sharing"/>
        </authorList>
    </citation>
    <scope>NUCLEOTIDE SEQUENCE [LARGE SCALE GENOMIC DNA]</scope>
</reference>
<evidence type="ECO:0000313" key="10">
    <source>
        <dbReference type="Ensembl" id="ENSSVLP00005004688.1"/>
    </source>
</evidence>
<dbReference type="Gene3D" id="2.60.40.10">
    <property type="entry name" value="Immunoglobulins"/>
    <property type="match status" value="1"/>
</dbReference>
<comment type="subcellular location">
    <subcellularLocation>
        <location evidence="7">Endomembrane system</location>
        <topology evidence="7">Single-pass type I membrane protein</topology>
    </subcellularLocation>
    <subcellularLocation>
        <location evidence="1">Endosome</location>
    </subcellularLocation>
</comment>
<dbReference type="Proteomes" id="UP000694564">
    <property type="component" value="Chromosome 1"/>
</dbReference>
<dbReference type="GO" id="GO:0001916">
    <property type="term" value="P:positive regulation of T cell mediated cytotoxicity"/>
    <property type="evidence" value="ECO:0007669"/>
    <property type="project" value="TreeGrafter"/>
</dbReference>
<sequence>MLLIQVPCSLLEGVCKESYLISPPCICSLATGFEEPISIRISKTAYFYNHSWVQDMCSVSLGELQILSWNSSSDTLIFLYPWSRGNFSNKELSELQTFFQMYFIRVTQAVHTGLLQFEYPFDIQMATGCELHSGKNFIGYVQLAIQGTDFLSLQNETWLPSPKGGKKAQHFCRLLNLNQAFTHVVQRLLSDTCPRFTLGVLDAGKTHLQRQVKPNAWLSSGPSPGPGHLLLVCHVSGFYPKPLWVMWMRGEQEQLGTQRGDFLPNADGTWYLRATLDVAAEEAAGLACRVKHSSLGGQDLVLYWGEHHSFLGLILAVMVALVLLIGLAFLFRKRW</sequence>
<dbReference type="PROSITE" id="PS50835">
    <property type="entry name" value="IG_LIKE"/>
    <property type="match status" value="1"/>
</dbReference>
<name>A0A8D2ATS1_SCIVU</name>
<dbReference type="GeneTree" id="ENSGT01120000271825"/>
<evidence type="ECO:0000256" key="1">
    <source>
        <dbReference type="ARBA" id="ARBA00004177"/>
    </source>
</evidence>
<dbReference type="InterPro" id="IPR036179">
    <property type="entry name" value="Ig-like_dom_sf"/>
</dbReference>
<evidence type="ECO:0000313" key="11">
    <source>
        <dbReference type="Proteomes" id="UP000694564"/>
    </source>
</evidence>
<dbReference type="SUPFAM" id="SSF48726">
    <property type="entry name" value="Immunoglobulin"/>
    <property type="match status" value="1"/>
</dbReference>
<dbReference type="InterPro" id="IPR050208">
    <property type="entry name" value="MHC_class-I_related"/>
</dbReference>
<keyword evidence="8" id="KW-0812">Transmembrane</keyword>
<dbReference type="OrthoDB" id="8890485at2759"/>
<evidence type="ECO:0000256" key="5">
    <source>
        <dbReference type="ARBA" id="ARBA00023180"/>
    </source>
</evidence>
<dbReference type="InterPro" id="IPR013783">
    <property type="entry name" value="Ig-like_fold"/>
</dbReference>
<dbReference type="GO" id="GO:0048007">
    <property type="term" value="P:antigen processing and presentation, exogenous lipid antigen via MHC class Ib"/>
    <property type="evidence" value="ECO:0007669"/>
    <property type="project" value="TreeGrafter"/>
</dbReference>
<evidence type="ECO:0000256" key="2">
    <source>
        <dbReference type="ARBA" id="ARBA00022753"/>
    </source>
</evidence>
<reference evidence="10" key="3">
    <citation type="submission" date="2025-09" db="UniProtKB">
        <authorList>
            <consortium name="Ensembl"/>
        </authorList>
    </citation>
    <scope>IDENTIFICATION</scope>
</reference>
<dbReference type="GO" id="GO:0030884">
    <property type="term" value="F:exogenous lipid antigen binding"/>
    <property type="evidence" value="ECO:0007669"/>
    <property type="project" value="TreeGrafter"/>
</dbReference>
<dbReference type="GO" id="GO:0048006">
    <property type="term" value="P:antigen processing and presentation, endogenous lipid antigen via MHC class Ib"/>
    <property type="evidence" value="ECO:0007669"/>
    <property type="project" value="TreeGrafter"/>
</dbReference>
<keyword evidence="2" id="KW-0967">Endosome</keyword>
<keyword evidence="5" id="KW-0325">Glycoprotein</keyword>
<dbReference type="GO" id="GO:0006955">
    <property type="term" value="P:immune response"/>
    <property type="evidence" value="ECO:0007669"/>
    <property type="project" value="TreeGrafter"/>
</dbReference>
<proteinExistence type="predicted"/>
<feature type="transmembrane region" description="Helical" evidence="8">
    <location>
        <begin position="310"/>
        <end position="331"/>
    </location>
</feature>
<keyword evidence="8" id="KW-1133">Transmembrane helix</keyword>
<keyword evidence="4 8" id="KW-0472">Membrane</keyword>
<dbReference type="InterPro" id="IPR011162">
    <property type="entry name" value="MHC_I/II-like_Ag-recog"/>
</dbReference>
<dbReference type="Pfam" id="PF07654">
    <property type="entry name" value="C1-set"/>
    <property type="match status" value="1"/>
</dbReference>
<keyword evidence="11" id="KW-1185">Reference proteome</keyword>
<feature type="domain" description="Ig-like" evidence="9">
    <location>
        <begin position="194"/>
        <end position="294"/>
    </location>
</feature>
<dbReference type="CDD" id="cd21029">
    <property type="entry name" value="IgC1_CD1"/>
    <property type="match status" value="1"/>
</dbReference>
<evidence type="ECO:0000259" key="9">
    <source>
        <dbReference type="PROSITE" id="PS50835"/>
    </source>
</evidence>
<dbReference type="InterPro" id="IPR037055">
    <property type="entry name" value="MHC_I-like_Ag-recog_sf"/>
</dbReference>
<dbReference type="GO" id="GO:0030883">
    <property type="term" value="F:endogenous lipid antigen binding"/>
    <property type="evidence" value="ECO:0007669"/>
    <property type="project" value="TreeGrafter"/>
</dbReference>
<dbReference type="InterPro" id="IPR003597">
    <property type="entry name" value="Ig_C1-set"/>
</dbReference>